<keyword evidence="6 7" id="KW-0472">Membrane</keyword>
<evidence type="ECO:0000256" key="3">
    <source>
        <dbReference type="ARBA" id="ARBA00022448"/>
    </source>
</evidence>
<dbReference type="OrthoDB" id="419616at2759"/>
<dbReference type="Pfam" id="PF07690">
    <property type="entry name" value="MFS_1"/>
    <property type="match status" value="1"/>
</dbReference>
<proteinExistence type="inferred from homology"/>
<organism evidence="8 9">
    <name type="scientific">Aquarana catesbeiana</name>
    <name type="common">American bullfrog</name>
    <name type="synonym">Rana catesbeiana</name>
    <dbReference type="NCBI Taxonomy" id="8400"/>
    <lineage>
        <taxon>Eukaryota</taxon>
        <taxon>Metazoa</taxon>
        <taxon>Chordata</taxon>
        <taxon>Craniata</taxon>
        <taxon>Vertebrata</taxon>
        <taxon>Euteleostomi</taxon>
        <taxon>Amphibia</taxon>
        <taxon>Batrachia</taxon>
        <taxon>Anura</taxon>
        <taxon>Neobatrachia</taxon>
        <taxon>Ranoidea</taxon>
        <taxon>Ranidae</taxon>
        <taxon>Aquarana</taxon>
    </lineage>
</organism>
<dbReference type="GO" id="GO:0016020">
    <property type="term" value="C:membrane"/>
    <property type="evidence" value="ECO:0007669"/>
    <property type="project" value="UniProtKB-SubCell"/>
</dbReference>
<gene>
    <name evidence="8" type="ORF">AB205_0102170</name>
</gene>
<feature type="transmembrane region" description="Helical" evidence="7">
    <location>
        <begin position="132"/>
        <end position="155"/>
    </location>
</feature>
<evidence type="ECO:0000256" key="7">
    <source>
        <dbReference type="SAM" id="Phobius"/>
    </source>
</evidence>
<feature type="transmembrane region" description="Helical" evidence="7">
    <location>
        <begin position="98"/>
        <end position="120"/>
    </location>
</feature>
<reference evidence="9" key="1">
    <citation type="journal article" date="2017" name="Nat. Commun.">
        <title>The North American bullfrog draft genome provides insight into hormonal regulation of long noncoding RNA.</title>
        <authorList>
            <person name="Hammond S.A."/>
            <person name="Warren R.L."/>
            <person name="Vandervalk B.P."/>
            <person name="Kucuk E."/>
            <person name="Khan H."/>
            <person name="Gibb E.A."/>
            <person name="Pandoh P."/>
            <person name="Kirk H."/>
            <person name="Zhao Y."/>
            <person name="Jones M."/>
            <person name="Mungall A.J."/>
            <person name="Coope R."/>
            <person name="Pleasance S."/>
            <person name="Moore R.A."/>
            <person name="Holt R.A."/>
            <person name="Round J.M."/>
            <person name="Ohora S."/>
            <person name="Walle B.V."/>
            <person name="Veldhoen N."/>
            <person name="Helbing C.C."/>
            <person name="Birol I."/>
        </authorList>
    </citation>
    <scope>NUCLEOTIDE SEQUENCE [LARGE SCALE GENOMIC DNA]</scope>
</reference>
<dbReference type="InterPro" id="IPR001958">
    <property type="entry name" value="Tet-R_TetA/multi-R_MdtG-like"/>
</dbReference>
<evidence type="ECO:0000256" key="1">
    <source>
        <dbReference type="ARBA" id="ARBA00004141"/>
    </source>
</evidence>
<sequence length="270" mass="29339">RQGVGEPSVYHAVVVIFLEFFAWGLLTTPMLTVLHQTFPQHTFLMNGLIHGVKCPPHWSIVRCVGQKVIPSPHCFLHLCAYTSAQDQPVVCNDSSRRWYFAVISMSGVFAVTFSVIFAYVADITQEHERSTAYGLVSATFAASLVTSPAIGAYLARAYSDTLVVVLASGVALLDIGFILIAVPESLPEEMRPVSWGAPISWEQADPFAVIGFSSETVATFIGVVGILSILAQTVVLGVLMRSIGNKNTILLGLGFQILQLAWYGFGSQQW</sequence>
<dbReference type="PANTHER" id="PTHR23504:SF34">
    <property type="entry name" value="MAJOR FACILITATOR SUPERFAMILY (MFS) PROFILE DOMAIN-CONTAINING PROTEIN"/>
    <property type="match status" value="1"/>
</dbReference>
<evidence type="ECO:0000256" key="4">
    <source>
        <dbReference type="ARBA" id="ARBA00022692"/>
    </source>
</evidence>
<keyword evidence="4 7" id="KW-0812">Transmembrane</keyword>
<evidence type="ECO:0000256" key="6">
    <source>
        <dbReference type="ARBA" id="ARBA00023136"/>
    </source>
</evidence>
<feature type="transmembrane region" description="Helical" evidence="7">
    <location>
        <begin position="217"/>
        <end position="240"/>
    </location>
</feature>
<dbReference type="EMBL" id="KV929811">
    <property type="protein sequence ID" value="PIO34667.1"/>
    <property type="molecule type" value="Genomic_DNA"/>
</dbReference>
<feature type="non-terminal residue" evidence="8">
    <location>
        <position position="1"/>
    </location>
</feature>
<dbReference type="PRINTS" id="PR01035">
    <property type="entry name" value="TCRTETA"/>
</dbReference>
<dbReference type="AlphaFoldDB" id="A0A2G9S3D8"/>
<dbReference type="Gene3D" id="1.20.1250.20">
    <property type="entry name" value="MFS general substrate transporter like domains"/>
    <property type="match status" value="1"/>
</dbReference>
<evidence type="ECO:0000313" key="9">
    <source>
        <dbReference type="Proteomes" id="UP000228934"/>
    </source>
</evidence>
<evidence type="ECO:0000256" key="5">
    <source>
        <dbReference type="ARBA" id="ARBA00022989"/>
    </source>
</evidence>
<accession>A0A2G9S3D8</accession>
<comment type="subcellular location">
    <subcellularLocation>
        <location evidence="1">Membrane</location>
        <topology evidence="1">Multi-pass membrane protein</topology>
    </subcellularLocation>
</comment>
<feature type="transmembrane region" description="Helical" evidence="7">
    <location>
        <begin position="162"/>
        <end position="182"/>
    </location>
</feature>
<keyword evidence="5 7" id="KW-1133">Transmembrane helix</keyword>
<protein>
    <recommendedName>
        <fullName evidence="10">Major facilitator superfamily (MFS) profile domain-containing protein</fullName>
    </recommendedName>
</protein>
<dbReference type="InterPro" id="IPR011701">
    <property type="entry name" value="MFS"/>
</dbReference>
<dbReference type="GO" id="GO:0022857">
    <property type="term" value="F:transmembrane transporter activity"/>
    <property type="evidence" value="ECO:0007669"/>
    <property type="project" value="InterPro"/>
</dbReference>
<name>A0A2G9S3D8_AQUCT</name>
<evidence type="ECO:0000256" key="2">
    <source>
        <dbReference type="ARBA" id="ARBA00008335"/>
    </source>
</evidence>
<comment type="similarity">
    <text evidence="2">Belongs to the major facilitator superfamily.</text>
</comment>
<dbReference type="Proteomes" id="UP000228934">
    <property type="component" value="Unassembled WGS sequence"/>
</dbReference>
<feature type="transmembrane region" description="Helical" evidence="7">
    <location>
        <begin position="12"/>
        <end position="34"/>
    </location>
</feature>
<evidence type="ECO:0008006" key="10">
    <source>
        <dbReference type="Google" id="ProtNLM"/>
    </source>
</evidence>
<dbReference type="PANTHER" id="PTHR23504">
    <property type="entry name" value="MAJOR FACILITATOR SUPERFAMILY DOMAIN-CONTAINING PROTEIN 10"/>
    <property type="match status" value="1"/>
</dbReference>
<evidence type="ECO:0000313" key="8">
    <source>
        <dbReference type="EMBL" id="PIO34667.1"/>
    </source>
</evidence>
<dbReference type="InterPro" id="IPR036259">
    <property type="entry name" value="MFS_trans_sf"/>
</dbReference>
<dbReference type="SUPFAM" id="SSF103473">
    <property type="entry name" value="MFS general substrate transporter"/>
    <property type="match status" value="1"/>
</dbReference>
<keyword evidence="9" id="KW-1185">Reference proteome</keyword>
<keyword evidence="3" id="KW-0813">Transport</keyword>